<organism evidence="1 2">
    <name type="scientific">Achromobacter seleniivolatilans</name>
    <dbReference type="NCBI Taxonomy" id="3047478"/>
    <lineage>
        <taxon>Bacteria</taxon>
        <taxon>Pseudomonadati</taxon>
        <taxon>Pseudomonadota</taxon>
        <taxon>Betaproteobacteria</taxon>
        <taxon>Burkholderiales</taxon>
        <taxon>Alcaligenaceae</taxon>
        <taxon>Achromobacter</taxon>
    </lineage>
</organism>
<dbReference type="Proteomes" id="UP001234798">
    <property type="component" value="Chromosome"/>
</dbReference>
<sequence length="197" mass="21741">MRMITVDEDRRVTREQGLMLQAVGCVVTNSQATYVSGPITTGNRFSAWYASTGRNFVMGSQEYLLRLTSDVIQPNEKAIHRVASAIRERSSVPVIEPASLAVPDWSQQEYLSFWLRIIQKFVSTIVLVSGWEFSVGCATEFRCASRLGLPILDELGNCVGSQQGEALITAAATRIEQIAEGAAPLIQLAQVLRNHRI</sequence>
<proteinExistence type="predicted"/>
<name>A0ABY9M958_9BURK</name>
<dbReference type="RefSeq" id="WP_306947917.1">
    <property type="nucleotide sequence ID" value="NZ_CP132976.1"/>
</dbReference>
<evidence type="ECO:0000313" key="1">
    <source>
        <dbReference type="EMBL" id="WMD22723.1"/>
    </source>
</evidence>
<dbReference type="Pfam" id="PF14359">
    <property type="entry name" value="DUF4406"/>
    <property type="match status" value="1"/>
</dbReference>
<keyword evidence="2" id="KW-1185">Reference proteome</keyword>
<gene>
    <name evidence="1" type="ORF">RAS12_10215</name>
</gene>
<dbReference type="InterPro" id="IPR025518">
    <property type="entry name" value="DUF4406"/>
</dbReference>
<dbReference type="EMBL" id="CP132976">
    <property type="protein sequence ID" value="WMD22723.1"/>
    <property type="molecule type" value="Genomic_DNA"/>
</dbReference>
<protein>
    <submittedName>
        <fullName evidence="1">DUF4406 domain-containing protein</fullName>
    </submittedName>
</protein>
<evidence type="ECO:0000313" key="2">
    <source>
        <dbReference type="Proteomes" id="UP001234798"/>
    </source>
</evidence>
<dbReference type="SUPFAM" id="SSF52309">
    <property type="entry name" value="N-(deoxy)ribosyltransferase-like"/>
    <property type="match status" value="1"/>
</dbReference>
<accession>A0ABY9M958</accession>
<reference evidence="1 2" key="1">
    <citation type="submission" date="2023-08" db="EMBL/GenBank/DDBJ databases">
        <title>Achromobacter seleniivolatilans sp. nov., isolated from seleniferous soil.</title>
        <authorList>
            <person name="Zhang S."/>
            <person name="Li K."/>
            <person name="Peng J."/>
            <person name="Zhao Q."/>
            <person name="Wang H."/>
            <person name="Guo Y."/>
        </authorList>
    </citation>
    <scope>NUCLEOTIDE SEQUENCE [LARGE SCALE GENOMIC DNA]</scope>
    <source>
        <strain evidence="1 2">R39</strain>
    </source>
</reference>